<dbReference type="HOGENOM" id="CLU_023866_0_0_1"/>
<dbReference type="RefSeq" id="XP_009229955.1">
    <property type="nucleotide sequence ID" value="XM_009231691.1"/>
</dbReference>
<dbReference type="STRING" id="644352.J3PJT3"/>
<evidence type="ECO:0000313" key="3">
    <source>
        <dbReference type="EMBL" id="EJT68656.1"/>
    </source>
</evidence>
<keyword evidence="2" id="KW-0472">Membrane</keyword>
<dbReference type="EnsemblFungi" id="EJT68656">
    <property type="protein sequence ID" value="EJT68656"/>
    <property type="gene ID" value="GGTG_13772"/>
</dbReference>
<feature type="compositionally biased region" description="Polar residues" evidence="1">
    <location>
        <begin position="274"/>
        <end position="299"/>
    </location>
</feature>
<accession>J3PJT3</accession>
<dbReference type="eggNOG" id="ENOG502RYMG">
    <property type="taxonomic scope" value="Eukaryota"/>
</dbReference>
<dbReference type="PANTHER" id="PTHR42044:SF1">
    <property type="entry name" value="DUF676 DOMAIN-CONTAINING PROTEIN"/>
    <property type="match status" value="1"/>
</dbReference>
<reference evidence="4" key="5">
    <citation type="submission" date="2018-04" db="UniProtKB">
        <authorList>
            <consortium name="EnsemblFungi"/>
        </authorList>
    </citation>
    <scope>IDENTIFICATION</scope>
    <source>
        <strain evidence="4">R3-111a-1</strain>
    </source>
</reference>
<name>J3PJT3_GAET3</name>
<feature type="transmembrane region" description="Helical" evidence="2">
    <location>
        <begin position="99"/>
        <end position="119"/>
    </location>
</feature>
<keyword evidence="2" id="KW-1133">Transmembrane helix</keyword>
<reference evidence="5" key="1">
    <citation type="submission" date="2010-07" db="EMBL/GenBank/DDBJ databases">
        <title>The genome sequence of Gaeumannomyces graminis var. tritici strain R3-111a-1.</title>
        <authorList>
            <consortium name="The Broad Institute Genome Sequencing Platform"/>
            <person name="Ma L.-J."/>
            <person name="Dead R."/>
            <person name="Young S."/>
            <person name="Zeng Q."/>
            <person name="Koehrsen M."/>
            <person name="Alvarado L."/>
            <person name="Berlin A."/>
            <person name="Chapman S.B."/>
            <person name="Chen Z."/>
            <person name="Freedman E."/>
            <person name="Gellesch M."/>
            <person name="Goldberg J."/>
            <person name="Griggs A."/>
            <person name="Gujja S."/>
            <person name="Heilman E.R."/>
            <person name="Heiman D."/>
            <person name="Hepburn T."/>
            <person name="Howarth C."/>
            <person name="Jen D."/>
            <person name="Larson L."/>
            <person name="Mehta T."/>
            <person name="Neiman D."/>
            <person name="Pearson M."/>
            <person name="Roberts A."/>
            <person name="Saif S."/>
            <person name="Shea T."/>
            <person name="Shenoy N."/>
            <person name="Sisk P."/>
            <person name="Stolte C."/>
            <person name="Sykes S."/>
            <person name="Walk T."/>
            <person name="White J."/>
            <person name="Yandava C."/>
            <person name="Haas B."/>
            <person name="Nusbaum C."/>
            <person name="Birren B."/>
        </authorList>
    </citation>
    <scope>NUCLEOTIDE SEQUENCE [LARGE SCALE GENOMIC DNA]</scope>
    <source>
        <strain evidence="5">R3-111a-1</strain>
    </source>
</reference>
<organism evidence="3">
    <name type="scientific">Gaeumannomyces tritici (strain R3-111a-1)</name>
    <name type="common">Wheat and barley take-all root rot fungus</name>
    <name type="synonym">Gaeumannomyces graminis var. tritici</name>
    <dbReference type="NCBI Taxonomy" id="644352"/>
    <lineage>
        <taxon>Eukaryota</taxon>
        <taxon>Fungi</taxon>
        <taxon>Dikarya</taxon>
        <taxon>Ascomycota</taxon>
        <taxon>Pezizomycotina</taxon>
        <taxon>Sordariomycetes</taxon>
        <taxon>Sordariomycetidae</taxon>
        <taxon>Magnaporthales</taxon>
        <taxon>Magnaporthaceae</taxon>
        <taxon>Gaeumannomyces</taxon>
    </lineage>
</organism>
<feature type="transmembrane region" description="Helical" evidence="2">
    <location>
        <begin position="71"/>
        <end position="93"/>
    </location>
</feature>
<evidence type="ECO:0000256" key="2">
    <source>
        <dbReference type="SAM" id="Phobius"/>
    </source>
</evidence>
<dbReference type="GeneID" id="20354230"/>
<keyword evidence="5" id="KW-1185">Reference proteome</keyword>
<reference evidence="3" key="2">
    <citation type="submission" date="2010-07" db="EMBL/GenBank/DDBJ databases">
        <authorList>
            <consortium name="The Broad Institute Genome Sequencing Platform"/>
            <consortium name="Broad Institute Genome Sequencing Center for Infectious Disease"/>
            <person name="Ma L.-J."/>
            <person name="Dead R."/>
            <person name="Young S."/>
            <person name="Zeng Q."/>
            <person name="Koehrsen M."/>
            <person name="Alvarado L."/>
            <person name="Berlin A."/>
            <person name="Chapman S.B."/>
            <person name="Chen Z."/>
            <person name="Freedman E."/>
            <person name="Gellesch M."/>
            <person name="Goldberg J."/>
            <person name="Griggs A."/>
            <person name="Gujja S."/>
            <person name="Heilman E.R."/>
            <person name="Heiman D."/>
            <person name="Hepburn T."/>
            <person name="Howarth C."/>
            <person name="Jen D."/>
            <person name="Larson L."/>
            <person name="Mehta T."/>
            <person name="Neiman D."/>
            <person name="Pearson M."/>
            <person name="Roberts A."/>
            <person name="Saif S."/>
            <person name="Shea T."/>
            <person name="Shenoy N."/>
            <person name="Sisk P."/>
            <person name="Stolte C."/>
            <person name="Sykes S."/>
            <person name="Walk T."/>
            <person name="White J."/>
            <person name="Yandava C."/>
            <person name="Haas B."/>
            <person name="Nusbaum C."/>
            <person name="Birren B."/>
        </authorList>
    </citation>
    <scope>NUCLEOTIDE SEQUENCE</scope>
    <source>
        <strain evidence="3">R3-111a-1</strain>
    </source>
</reference>
<dbReference type="OrthoDB" id="202545at2759"/>
<dbReference type="PANTHER" id="PTHR42044">
    <property type="entry name" value="DUF676 DOMAIN-CONTAINING PROTEIN-RELATED"/>
    <property type="match status" value="1"/>
</dbReference>
<dbReference type="EMBL" id="GL385444">
    <property type="protein sequence ID" value="EJT68656.1"/>
    <property type="molecule type" value="Genomic_DNA"/>
</dbReference>
<sequence length="537" mass="57974">MSSLSKTEFCSQGGGRSVINYSYTDLPWRLLGYDVYYFFRFFWAIPYIVVPINKPLSGSMSELAPTRQNAFCIAIHVLLCILQLVFILLLPFAAILPGWISALAIGAYLFLNTLICKLLNGKEETYLSTEKYAPKLEQHAHEQWIYLNGVAAGTHWLQNNLDRLALTFKRPILGIHNKTDGILFDVIECLVQRTFGYATGDVRLCYRIVKEKLYDPRFSKVILILHSQGGIEGGMVLDWLLQELPQDLLAKLEVYTFGNAANHFNNPHRHIGSEESTGPGLSTSASNQTPATSGTNGVTNGDHGTARVARLTREASSSQPSAVSDRVIGHVEHFAHTTDFVALWGVLHFATSAVASPSMPRFIGRVFARSSERGGHQFCHHYLDGMFPLKADASAPGGFSGCLEAGPDEGQNEFMDSEVVVGAAGDEYSEVHSAYEASWFGGGGGALAGLKGAAADGSSEVDRLPAAAAAAAGTGAVADTGNGEVTVHSASPVLSRAGTMKHVVKVKHLCRLWQYRDGRSPEDAPGGVNGVLRGMTL</sequence>
<protein>
    <recommendedName>
        <fullName evidence="6">DUF676 domain-containing protein</fullName>
    </recommendedName>
</protein>
<feature type="region of interest" description="Disordered" evidence="1">
    <location>
        <begin position="266"/>
        <end position="303"/>
    </location>
</feature>
<dbReference type="VEuPathDB" id="FungiDB:GGTG_13772"/>
<evidence type="ECO:0008006" key="6">
    <source>
        <dbReference type="Google" id="ProtNLM"/>
    </source>
</evidence>
<dbReference type="AlphaFoldDB" id="J3PJT3"/>
<evidence type="ECO:0000313" key="5">
    <source>
        <dbReference type="Proteomes" id="UP000006039"/>
    </source>
</evidence>
<keyword evidence="2" id="KW-0812">Transmembrane</keyword>
<proteinExistence type="predicted"/>
<reference evidence="4" key="4">
    <citation type="journal article" date="2015" name="G3 (Bethesda)">
        <title>Genome sequences of three phytopathogenic species of the Magnaporthaceae family of fungi.</title>
        <authorList>
            <person name="Okagaki L.H."/>
            <person name="Nunes C.C."/>
            <person name="Sailsbery J."/>
            <person name="Clay B."/>
            <person name="Brown D."/>
            <person name="John T."/>
            <person name="Oh Y."/>
            <person name="Young N."/>
            <person name="Fitzgerald M."/>
            <person name="Haas B.J."/>
            <person name="Zeng Q."/>
            <person name="Young S."/>
            <person name="Adiconis X."/>
            <person name="Fan L."/>
            <person name="Levin J.Z."/>
            <person name="Mitchell T.K."/>
            <person name="Okubara P.A."/>
            <person name="Farman M.L."/>
            <person name="Kohn L.M."/>
            <person name="Birren B."/>
            <person name="Ma L.-J."/>
            <person name="Dean R.A."/>
        </authorList>
    </citation>
    <scope>NUCLEOTIDE SEQUENCE</scope>
    <source>
        <strain evidence="4">R3-111a-1</strain>
    </source>
</reference>
<evidence type="ECO:0000256" key="1">
    <source>
        <dbReference type="SAM" id="MobiDB-lite"/>
    </source>
</evidence>
<gene>
    <name evidence="4" type="primary">20354230</name>
    <name evidence="3" type="ORF">GGTG_13772</name>
</gene>
<evidence type="ECO:0000313" key="4">
    <source>
        <dbReference type="EnsemblFungi" id="EJT68656"/>
    </source>
</evidence>
<reference evidence="3" key="3">
    <citation type="submission" date="2010-09" db="EMBL/GenBank/DDBJ databases">
        <title>Annotation of Gaeumannomyces graminis var. tritici R3-111a-1.</title>
        <authorList>
            <consortium name="The Broad Institute Genome Sequencing Platform"/>
            <person name="Ma L.-J."/>
            <person name="Dead R."/>
            <person name="Young S.K."/>
            <person name="Zeng Q."/>
            <person name="Gargeya S."/>
            <person name="Fitzgerald M."/>
            <person name="Haas B."/>
            <person name="Abouelleil A."/>
            <person name="Alvarado L."/>
            <person name="Arachchi H.M."/>
            <person name="Berlin A."/>
            <person name="Brown A."/>
            <person name="Chapman S.B."/>
            <person name="Chen Z."/>
            <person name="Dunbar C."/>
            <person name="Freedman E."/>
            <person name="Gearin G."/>
            <person name="Gellesch M."/>
            <person name="Goldberg J."/>
            <person name="Griggs A."/>
            <person name="Gujja S."/>
            <person name="Heiman D."/>
            <person name="Howarth C."/>
            <person name="Larson L."/>
            <person name="Lui A."/>
            <person name="MacDonald P.J.P."/>
            <person name="Mehta T."/>
            <person name="Montmayeur A."/>
            <person name="Murphy C."/>
            <person name="Neiman D."/>
            <person name="Pearson M."/>
            <person name="Priest M."/>
            <person name="Roberts A."/>
            <person name="Saif S."/>
            <person name="Shea T."/>
            <person name="Shenoy N."/>
            <person name="Sisk P."/>
            <person name="Stolte C."/>
            <person name="Sykes S."/>
            <person name="Yandava C."/>
            <person name="Wortman J."/>
            <person name="Nusbaum C."/>
            <person name="Birren B."/>
        </authorList>
    </citation>
    <scope>NUCLEOTIDE SEQUENCE</scope>
    <source>
        <strain evidence="3">R3-111a-1</strain>
    </source>
</reference>
<feature type="transmembrane region" description="Helical" evidence="2">
    <location>
        <begin position="30"/>
        <end position="50"/>
    </location>
</feature>
<dbReference type="Proteomes" id="UP000006039">
    <property type="component" value="Unassembled WGS sequence"/>
</dbReference>